<gene>
    <name evidence="1" type="ORF">MENTE1834_LOCUS2454</name>
</gene>
<evidence type="ECO:0000313" key="2">
    <source>
        <dbReference type="Proteomes" id="UP001497535"/>
    </source>
</evidence>
<dbReference type="EMBL" id="CAVMJV010000002">
    <property type="protein sequence ID" value="CAK5013594.1"/>
    <property type="molecule type" value="Genomic_DNA"/>
</dbReference>
<dbReference type="Proteomes" id="UP001497535">
    <property type="component" value="Unassembled WGS sequence"/>
</dbReference>
<comment type="caution">
    <text evidence="1">The sequence shown here is derived from an EMBL/GenBank/DDBJ whole genome shotgun (WGS) entry which is preliminary data.</text>
</comment>
<keyword evidence="2" id="KW-1185">Reference proteome</keyword>
<accession>A0ACB0XR49</accession>
<evidence type="ECO:0000313" key="1">
    <source>
        <dbReference type="EMBL" id="CAK5013594.1"/>
    </source>
</evidence>
<sequence>MLHPFIHLICLFFHQNFYLLKWFRLRNVMKNINSALPGSIARANPDELLAIFNKYASVEKSGRKFMTANDFVQRYLNLYNDENYNRETVRLLASAADTSKDGIISFEEFFAFEATLCSPDALYLTAFEIFDNNASESITADEFEKYVIVINLYGTFFVLCAVLGGAFILMTPFILLPFIFGTRALHFYNSCLHQYQKFLFRKKQRSIGYHAFCQLLHDFYEEQGVQAFKRFYFESKINFFFSFDKENDGSISANDFFTIMTTVKGHLLTDFSRQNLIAVAGGGSSAHKVRFPFYQAFNSLLAKMELMKRIYMSISRGNIGLMVTREEFLQATQAYAQITPYEVEILFRLAELNHPGTRAIDLADLDKIDPERLKRVSQIFRITNVKAVENKEDRGFFVALLESIYRFSLGAIGGILGATAVYPIDLVKTRMQNQRTGSYLGEVMYKNSYDCFKKILKFEGFLGFYRGLLPQIMGVAPEKAIKLTANDFVRDKFTKDGRIPLYGEILAGFSAGTCQVAVTNPLEIIKIRLQTAGEIINGPKVRLLDVIKDLGFAGLYKGARACWLRDIPFSGIFFPLYAHLKLLTADSQGLNSPFSLILSSLIAGAPAAALVTPADVIKTRLQVASRAGQTTYTGVIDCFRKLLHEEGPSSLWKGAGTRVLRSSPQFGVTLLTYELLQRLFYVDFGGNRPSGSETSTHATILDQASANPHHIGGYKLAAATFSGIEHKFGLFLPRFERRNDIAVTEL</sequence>
<organism evidence="1 2">
    <name type="scientific">Meloidogyne enterolobii</name>
    <name type="common">Root-knot nematode worm</name>
    <name type="synonym">Meloidogyne mayaguensis</name>
    <dbReference type="NCBI Taxonomy" id="390850"/>
    <lineage>
        <taxon>Eukaryota</taxon>
        <taxon>Metazoa</taxon>
        <taxon>Ecdysozoa</taxon>
        <taxon>Nematoda</taxon>
        <taxon>Chromadorea</taxon>
        <taxon>Rhabditida</taxon>
        <taxon>Tylenchina</taxon>
        <taxon>Tylenchomorpha</taxon>
        <taxon>Tylenchoidea</taxon>
        <taxon>Meloidogynidae</taxon>
        <taxon>Meloidogyninae</taxon>
        <taxon>Meloidogyne</taxon>
    </lineage>
</organism>
<reference evidence="1" key="1">
    <citation type="submission" date="2023-11" db="EMBL/GenBank/DDBJ databases">
        <authorList>
            <person name="Poullet M."/>
        </authorList>
    </citation>
    <scope>NUCLEOTIDE SEQUENCE</scope>
    <source>
        <strain evidence="1">E1834</strain>
    </source>
</reference>
<name>A0ACB0XR49_MELEN</name>
<proteinExistence type="predicted"/>
<protein>
    <submittedName>
        <fullName evidence="1">Uncharacterized protein</fullName>
    </submittedName>
</protein>